<evidence type="ECO:0000313" key="1">
    <source>
        <dbReference type="EMBL" id="MEC4720388.1"/>
    </source>
</evidence>
<organism evidence="1 2">
    <name type="scientific">Noviherbaspirillum album</name>
    <dbReference type="NCBI Taxonomy" id="3080276"/>
    <lineage>
        <taxon>Bacteria</taxon>
        <taxon>Pseudomonadati</taxon>
        <taxon>Pseudomonadota</taxon>
        <taxon>Betaproteobacteria</taxon>
        <taxon>Burkholderiales</taxon>
        <taxon>Oxalobacteraceae</taxon>
        <taxon>Noviherbaspirillum</taxon>
    </lineage>
</organism>
<name>A0ABU6JA31_9BURK</name>
<accession>A0ABU6JA31</accession>
<reference evidence="1 2" key="1">
    <citation type="submission" date="2023-10" db="EMBL/GenBank/DDBJ databases">
        <title>Noviherbaspirillum sp. CPCC 100848 genome assembly.</title>
        <authorList>
            <person name="Li X.Y."/>
            <person name="Fang X.M."/>
        </authorList>
    </citation>
    <scope>NUCLEOTIDE SEQUENCE [LARGE SCALE GENOMIC DNA]</scope>
    <source>
        <strain evidence="1 2">CPCC 100848</strain>
    </source>
</reference>
<dbReference type="Proteomes" id="UP001352263">
    <property type="component" value="Unassembled WGS sequence"/>
</dbReference>
<evidence type="ECO:0000313" key="2">
    <source>
        <dbReference type="Proteomes" id="UP001352263"/>
    </source>
</evidence>
<dbReference type="Pfam" id="PF04392">
    <property type="entry name" value="ABC_sub_bind"/>
    <property type="match status" value="1"/>
</dbReference>
<proteinExistence type="predicted"/>
<keyword evidence="2" id="KW-1185">Reference proteome</keyword>
<sequence length="275" mass="29606">MFEQIIAGIEGRIGGPARKVVVDRGVKPDNARHELGRHNPKVVIPLGREGIEMVAAGNPDVPVIAGAILHPSPSTARFHTTVTLNTDPLLLFGRLKSVAPATKRIIVIHDPNKSEGVIRAANDAAGQLGLDLTVIKVRDRRSAAWMYEAVFSSIDGSKDVVWLPTDTTTVDDTVILPLILEQSWKRSFPVISSTPSHMERGVLLALYPDYSKIGNALGSIAIDAVGGGARNGAVFSRQVQAAVNERTARHLGLKLSDDLRRQFDAVFPALAPLSR</sequence>
<dbReference type="PANTHER" id="PTHR35271:SF1">
    <property type="entry name" value="ABC TRANSPORTER, SUBSTRATE-BINDING LIPOPROTEIN"/>
    <property type="match status" value="1"/>
</dbReference>
<dbReference type="PANTHER" id="PTHR35271">
    <property type="entry name" value="ABC TRANSPORTER, SUBSTRATE-BINDING LIPOPROTEIN-RELATED"/>
    <property type="match status" value="1"/>
</dbReference>
<protein>
    <submittedName>
        <fullName evidence="1">ABC transporter substrate binding protein</fullName>
    </submittedName>
</protein>
<dbReference type="EMBL" id="JAWIIV010000011">
    <property type="protein sequence ID" value="MEC4720388.1"/>
    <property type="molecule type" value="Genomic_DNA"/>
</dbReference>
<comment type="caution">
    <text evidence="1">The sequence shown here is derived from an EMBL/GenBank/DDBJ whole genome shotgun (WGS) entry which is preliminary data.</text>
</comment>
<dbReference type="InterPro" id="IPR007487">
    <property type="entry name" value="ABC_transpt-TYRBP-like"/>
</dbReference>
<gene>
    <name evidence="1" type="ORF">RY831_14595</name>
</gene>
<dbReference type="Gene3D" id="3.40.50.2300">
    <property type="match status" value="1"/>
</dbReference>